<feature type="compositionally biased region" description="Basic and acidic residues" evidence="5">
    <location>
        <begin position="843"/>
        <end position="862"/>
    </location>
</feature>
<dbReference type="Pfam" id="PF13886">
    <property type="entry name" value="TM7S3_TM198"/>
    <property type="match status" value="1"/>
</dbReference>
<protein>
    <recommendedName>
        <fullName evidence="8">TM7S3/TM198-like domain-containing protein</fullName>
    </recommendedName>
</protein>
<feature type="region of interest" description="Disordered" evidence="5">
    <location>
        <begin position="562"/>
        <end position="601"/>
    </location>
</feature>
<name>A0AAJ8JMM7_9TREE</name>
<organism evidence="9 10">
    <name type="scientific">Cryptococcus depauperatus CBS 7841</name>
    <dbReference type="NCBI Taxonomy" id="1295531"/>
    <lineage>
        <taxon>Eukaryota</taxon>
        <taxon>Fungi</taxon>
        <taxon>Dikarya</taxon>
        <taxon>Basidiomycota</taxon>
        <taxon>Agaricomycotina</taxon>
        <taxon>Tremellomycetes</taxon>
        <taxon>Tremellales</taxon>
        <taxon>Cryptococcaceae</taxon>
        <taxon>Cryptococcus</taxon>
    </lineage>
</organism>
<accession>A0AAJ8JMM7</accession>
<dbReference type="PANTHER" id="PTHR39469:SF1">
    <property type="entry name" value="DUF4203 DOMAIN-CONTAINING PROTEIN"/>
    <property type="match status" value="1"/>
</dbReference>
<dbReference type="EMBL" id="CP143784">
    <property type="protein sequence ID" value="WVN85073.1"/>
    <property type="molecule type" value="Genomic_DNA"/>
</dbReference>
<keyword evidence="3 6" id="KW-1133">Transmembrane helix</keyword>
<evidence type="ECO:0000256" key="6">
    <source>
        <dbReference type="SAM" id="Phobius"/>
    </source>
</evidence>
<evidence type="ECO:0000313" key="9">
    <source>
        <dbReference type="EMBL" id="WVN85073.1"/>
    </source>
</evidence>
<feature type="region of interest" description="Disordered" evidence="5">
    <location>
        <begin position="728"/>
        <end position="753"/>
    </location>
</feature>
<feature type="compositionally biased region" description="Polar residues" evidence="5">
    <location>
        <begin position="743"/>
        <end position="753"/>
    </location>
</feature>
<feature type="compositionally biased region" description="Basic and acidic residues" evidence="5">
    <location>
        <begin position="879"/>
        <end position="889"/>
    </location>
</feature>
<dbReference type="Proteomes" id="UP000094043">
    <property type="component" value="Chromosome 1"/>
</dbReference>
<dbReference type="AlphaFoldDB" id="A0AAJ8JMM7"/>
<reference evidence="9" key="1">
    <citation type="submission" date="2016-06" db="EMBL/GenBank/DDBJ databases">
        <authorList>
            <person name="Cuomo C."/>
            <person name="Litvintseva A."/>
            <person name="Heitman J."/>
            <person name="Chen Y."/>
            <person name="Sun S."/>
            <person name="Springer D."/>
            <person name="Dromer F."/>
            <person name="Young S."/>
            <person name="Zeng Q."/>
            <person name="Chapman S."/>
            <person name="Gujja S."/>
            <person name="Saif S."/>
            <person name="Birren B."/>
        </authorList>
    </citation>
    <scope>NUCLEOTIDE SEQUENCE</scope>
    <source>
        <strain evidence="9">CBS 7841</strain>
    </source>
</reference>
<keyword evidence="7" id="KW-0732">Signal</keyword>
<evidence type="ECO:0000256" key="4">
    <source>
        <dbReference type="ARBA" id="ARBA00023136"/>
    </source>
</evidence>
<sequence length="889" mass="97999">MRLSIMRTLIGLPLLSLAFAQSNTQHQHSSNGPSQTASANTSASAASNSSVVANNTASSNVSHTVLTTTLTTFPTTTVSDGTPSPSILTLTLTLPVSDLSAVNASIANGTYTNGTMPANATQNWKNGDNWIPFKIALDPAYGLAGGFLILTGIPVAVLGGKNRWSSLAISSGLAVLLFTLVLILRFGVQPSLAEPSPHPPTHTLRGLYFFACLVTSLIGAGLGIFFYNFTKYAVSAGGGFVFAWFLLATKSGGLIGSMLGRWGLLGGLTVTAFIASLPKWSNEYMTLFSTTWVGATAFVLGVDCFTKAGLKEFYMYNLGFREIFPKLDGGKYPLTQTMTIELGILGAVVLIGAAIQFRVLNVLTKRFKQAREEEEARIEAEEISRAAERFKNVGVELAEWEEKHGNDPKCGVVIVKKEGRSSPVSFVQVSNLSGYSMRADRSSELMPQLGFDDSKERDEFIKSDNRASSTLSLLTNDPLVAHDRSSSSISLDRVRDTNDPRGVYETVNADTPTSSMFLGIEELKPERLVENAETKGDSLEEQLKLLEEVKRARESIRGSLEALRSRTSSDPHFISSASESSSHGDLDGLQRRVSSTSTRPIEVRLRTVSTPALVHSSPPEQERPRSEWDSYLAERKIIIPKAVSSPGLANNINQNSSYINVPVSVAKGIEARREKTRSMLEPKVSDFEVIAENNIGDQTRRALHEQDYSHPANRQRGYRYSQVERPSTYHDQIDSGIPLRPQPSHQPHSSYDSNGMVYGYASDRHQTSGNYSNYRPMSKTLSIDELGERHRKRLSKLQEPVTARLREPEELEEVKKKWERQKAMEGDEMRQKERQVREQSIGKGRDKEEVLRMADEWRRSVVMDHQPSAQRSGATGGQKADKRQSRIVN</sequence>
<feature type="region of interest" description="Disordered" evidence="5">
    <location>
        <begin position="811"/>
        <end position="889"/>
    </location>
</feature>
<dbReference type="KEGG" id="cdep:91084431"/>
<evidence type="ECO:0000256" key="3">
    <source>
        <dbReference type="ARBA" id="ARBA00022989"/>
    </source>
</evidence>
<evidence type="ECO:0000313" key="10">
    <source>
        <dbReference type="Proteomes" id="UP000094043"/>
    </source>
</evidence>
<keyword evidence="2 6" id="KW-0812">Transmembrane</keyword>
<reference evidence="9" key="2">
    <citation type="journal article" date="2022" name="Elife">
        <title>Obligate sexual reproduction of a homothallic fungus closely related to the Cryptococcus pathogenic species complex.</title>
        <authorList>
            <person name="Passer A.R."/>
            <person name="Clancey S.A."/>
            <person name="Shea T."/>
            <person name="David-Palma M."/>
            <person name="Averette A.F."/>
            <person name="Boekhout T."/>
            <person name="Porcel B.M."/>
            <person name="Nowrousian M."/>
            <person name="Cuomo C.A."/>
            <person name="Sun S."/>
            <person name="Heitman J."/>
            <person name="Coelho M.A."/>
        </authorList>
    </citation>
    <scope>NUCLEOTIDE SEQUENCE</scope>
    <source>
        <strain evidence="9">CBS 7841</strain>
    </source>
</reference>
<feature type="transmembrane region" description="Helical" evidence="6">
    <location>
        <begin position="340"/>
        <end position="360"/>
    </location>
</feature>
<feature type="transmembrane region" description="Helical" evidence="6">
    <location>
        <begin position="207"/>
        <end position="229"/>
    </location>
</feature>
<feature type="transmembrane region" description="Helical" evidence="6">
    <location>
        <begin position="167"/>
        <end position="187"/>
    </location>
</feature>
<comment type="subcellular location">
    <subcellularLocation>
        <location evidence="1">Membrane</location>
        <topology evidence="1">Multi-pass membrane protein</topology>
    </subcellularLocation>
</comment>
<feature type="signal peptide" evidence="7">
    <location>
        <begin position="1"/>
        <end position="20"/>
    </location>
</feature>
<evidence type="ECO:0000256" key="7">
    <source>
        <dbReference type="SAM" id="SignalP"/>
    </source>
</evidence>
<dbReference type="GO" id="GO:0016020">
    <property type="term" value="C:membrane"/>
    <property type="evidence" value="ECO:0007669"/>
    <property type="project" value="UniProtKB-SubCell"/>
</dbReference>
<evidence type="ECO:0000256" key="1">
    <source>
        <dbReference type="ARBA" id="ARBA00004141"/>
    </source>
</evidence>
<dbReference type="RefSeq" id="XP_066065774.1">
    <property type="nucleotide sequence ID" value="XM_066209677.1"/>
</dbReference>
<gene>
    <name evidence="9" type="ORF">L203_100215</name>
</gene>
<evidence type="ECO:0000256" key="5">
    <source>
        <dbReference type="SAM" id="MobiDB-lite"/>
    </source>
</evidence>
<reference evidence="9" key="3">
    <citation type="submission" date="2024-01" db="EMBL/GenBank/DDBJ databases">
        <authorList>
            <person name="Coelho M.A."/>
            <person name="David-Palma M."/>
            <person name="Shea T."/>
            <person name="Sun S."/>
            <person name="Cuomo C.A."/>
            <person name="Heitman J."/>
        </authorList>
    </citation>
    <scope>NUCLEOTIDE SEQUENCE</scope>
    <source>
        <strain evidence="9">CBS 7841</strain>
    </source>
</reference>
<feature type="compositionally biased region" description="Basic and acidic residues" evidence="5">
    <location>
        <begin position="811"/>
        <end position="837"/>
    </location>
</feature>
<feature type="chain" id="PRO_5042616169" description="TM7S3/TM198-like domain-containing protein" evidence="7">
    <location>
        <begin position="21"/>
        <end position="889"/>
    </location>
</feature>
<dbReference type="PANTHER" id="PTHR39469">
    <property type="entry name" value="CHROMOSOME 1, WHOLE GENOME SHOTGUN SEQUENCE"/>
    <property type="match status" value="1"/>
</dbReference>
<keyword evidence="4 6" id="KW-0472">Membrane</keyword>
<proteinExistence type="predicted"/>
<feature type="transmembrane region" description="Helical" evidence="6">
    <location>
        <begin position="284"/>
        <end position="305"/>
    </location>
</feature>
<evidence type="ECO:0000256" key="2">
    <source>
        <dbReference type="ARBA" id="ARBA00022692"/>
    </source>
</evidence>
<feature type="domain" description="TM7S3/TM198-like" evidence="8">
    <location>
        <begin position="146"/>
        <end position="357"/>
    </location>
</feature>
<feature type="transmembrane region" description="Helical" evidence="6">
    <location>
        <begin position="241"/>
        <end position="264"/>
    </location>
</feature>
<dbReference type="GeneID" id="91084431"/>
<dbReference type="InterPro" id="IPR025256">
    <property type="entry name" value="TM7S3/TM198-like_dom"/>
</dbReference>
<evidence type="ECO:0000259" key="8">
    <source>
        <dbReference type="Pfam" id="PF13886"/>
    </source>
</evidence>
<feature type="region of interest" description="Disordered" evidence="5">
    <location>
        <begin position="490"/>
        <end position="509"/>
    </location>
</feature>
<feature type="transmembrane region" description="Helical" evidence="6">
    <location>
        <begin position="140"/>
        <end position="160"/>
    </location>
</feature>
<keyword evidence="10" id="KW-1185">Reference proteome</keyword>